<feature type="compositionally biased region" description="Basic and acidic residues" evidence="1">
    <location>
        <begin position="49"/>
        <end position="60"/>
    </location>
</feature>
<evidence type="ECO:0000313" key="2">
    <source>
        <dbReference type="EMBL" id="VFU48796.1"/>
    </source>
</evidence>
<sequence length="128" mass="14090">MEEIEMAIGEWQTISINVGEMTSVTITKIENSAVDPSLNSKGKRSFSQRARERGRGRGREGGMGWSVKLLNSSGFAFHFCCLHLLVLLSIFHLSTAQNATTDPSEGTASLSGLLNFTVQITYEKVMFE</sequence>
<gene>
    <name evidence="2" type="ORF">SVIM_LOCUS321157</name>
</gene>
<feature type="region of interest" description="Disordered" evidence="1">
    <location>
        <begin position="34"/>
        <end position="60"/>
    </location>
</feature>
<accession>A0A6N2M7I9</accession>
<dbReference type="EMBL" id="CAADRP010001707">
    <property type="protein sequence ID" value="VFU48796.1"/>
    <property type="molecule type" value="Genomic_DNA"/>
</dbReference>
<reference evidence="2" key="1">
    <citation type="submission" date="2019-03" db="EMBL/GenBank/DDBJ databases">
        <authorList>
            <person name="Mank J."/>
            <person name="Almeida P."/>
        </authorList>
    </citation>
    <scope>NUCLEOTIDE SEQUENCE</scope>
    <source>
        <strain evidence="2">78183</strain>
    </source>
</reference>
<evidence type="ECO:0000256" key="1">
    <source>
        <dbReference type="SAM" id="MobiDB-lite"/>
    </source>
</evidence>
<name>A0A6N2M7I9_SALVM</name>
<protein>
    <submittedName>
        <fullName evidence="2">Uncharacterized protein</fullName>
    </submittedName>
</protein>
<proteinExistence type="predicted"/>
<dbReference type="AlphaFoldDB" id="A0A6N2M7I9"/>
<organism evidence="2">
    <name type="scientific">Salix viminalis</name>
    <name type="common">Common osier</name>
    <name type="synonym">Basket willow</name>
    <dbReference type="NCBI Taxonomy" id="40686"/>
    <lineage>
        <taxon>Eukaryota</taxon>
        <taxon>Viridiplantae</taxon>
        <taxon>Streptophyta</taxon>
        <taxon>Embryophyta</taxon>
        <taxon>Tracheophyta</taxon>
        <taxon>Spermatophyta</taxon>
        <taxon>Magnoliopsida</taxon>
        <taxon>eudicotyledons</taxon>
        <taxon>Gunneridae</taxon>
        <taxon>Pentapetalae</taxon>
        <taxon>rosids</taxon>
        <taxon>fabids</taxon>
        <taxon>Malpighiales</taxon>
        <taxon>Salicaceae</taxon>
        <taxon>Saliceae</taxon>
        <taxon>Salix</taxon>
    </lineage>
</organism>